<dbReference type="AlphaFoldDB" id="A0A944GR24"/>
<dbReference type="EMBL" id="QTKU01000001">
    <property type="protein sequence ID" value="MBS8258819.1"/>
    <property type="molecule type" value="Genomic_DNA"/>
</dbReference>
<name>A0A944GR24_9HYPH</name>
<reference evidence="2" key="1">
    <citation type="submission" date="2018-08" db="EMBL/GenBank/DDBJ databases">
        <authorList>
            <person name="Jin W."/>
            <person name="Wang H."/>
            <person name="Yang Y."/>
            <person name="Li M."/>
            <person name="Liu J."/>
        </authorList>
    </citation>
    <scope>NUCLEOTIDE SEQUENCE</scope>
    <source>
        <strain evidence="2">AESS21</strain>
    </source>
</reference>
<feature type="compositionally biased region" description="Low complexity" evidence="1">
    <location>
        <begin position="123"/>
        <end position="133"/>
    </location>
</feature>
<proteinExistence type="predicted"/>
<evidence type="ECO:0000313" key="2">
    <source>
        <dbReference type="EMBL" id="MBS8258819.1"/>
    </source>
</evidence>
<reference evidence="2" key="2">
    <citation type="journal article" date="2021" name="Microorganisms">
        <title>Bacterial Dimethylsulfoniopropionate Biosynthesis in the East China Sea.</title>
        <authorList>
            <person name="Liu J."/>
            <person name="Zhang Y."/>
            <person name="Liu J."/>
            <person name="Zhong H."/>
            <person name="Williams B.T."/>
            <person name="Zheng Y."/>
            <person name="Curson A.R.J."/>
            <person name="Sun C."/>
            <person name="Sun H."/>
            <person name="Song D."/>
            <person name="Wagner Mackenzie B."/>
            <person name="Bermejo Martinez A."/>
            <person name="Todd J.D."/>
            <person name="Zhang X.H."/>
        </authorList>
    </citation>
    <scope>NUCLEOTIDE SEQUENCE</scope>
    <source>
        <strain evidence="2">AESS21</strain>
    </source>
</reference>
<evidence type="ECO:0000256" key="1">
    <source>
        <dbReference type="SAM" id="MobiDB-lite"/>
    </source>
</evidence>
<dbReference type="Proteomes" id="UP000705379">
    <property type="component" value="Unassembled WGS sequence"/>
</dbReference>
<gene>
    <name evidence="2" type="ORF">DYI23_01195</name>
</gene>
<accession>A0A944GR24</accession>
<comment type="caution">
    <text evidence="2">The sequence shown here is derived from an EMBL/GenBank/DDBJ whole genome shotgun (WGS) entry which is preliminary data.</text>
</comment>
<organism evidence="2 3">
    <name type="scientific">Roseibium polysiphoniae</name>
    <dbReference type="NCBI Taxonomy" id="2571221"/>
    <lineage>
        <taxon>Bacteria</taxon>
        <taxon>Pseudomonadati</taxon>
        <taxon>Pseudomonadota</taxon>
        <taxon>Alphaproteobacteria</taxon>
        <taxon>Hyphomicrobiales</taxon>
        <taxon>Stappiaceae</taxon>
        <taxon>Roseibium</taxon>
    </lineage>
</organism>
<evidence type="ECO:0000313" key="3">
    <source>
        <dbReference type="Proteomes" id="UP000705379"/>
    </source>
</evidence>
<feature type="region of interest" description="Disordered" evidence="1">
    <location>
        <begin position="105"/>
        <end position="147"/>
    </location>
</feature>
<sequence>MADSLPEPDALPIPLPAVPQGPNCDTYARAYADSYRGNGDPTGDIVAGGMEGAVAGGAWRGPGGARRGARAGGALAVLDNLAAYPGGWQALYDMAYQICRNETSGVTHRPSTLGDPSVKCRSRAGVASSSSRAPLGARSGASSLNCR</sequence>
<protein>
    <submittedName>
        <fullName evidence="2">Uncharacterized protein</fullName>
    </submittedName>
</protein>